<dbReference type="EMBL" id="JASJQH010006884">
    <property type="protein sequence ID" value="KAK9729190.1"/>
    <property type="molecule type" value="Genomic_DNA"/>
</dbReference>
<evidence type="ECO:0000256" key="1">
    <source>
        <dbReference type="ARBA" id="ARBA00023016"/>
    </source>
</evidence>
<feature type="domain" description="SHSP" evidence="4">
    <location>
        <begin position="64"/>
        <end position="203"/>
    </location>
</feature>
<comment type="similarity">
    <text evidence="2 3">Belongs to the small heat shock protein (HSP20) family.</text>
</comment>
<gene>
    <name evidence="5" type="ORF">K7432_000473</name>
</gene>
<proteinExistence type="inferred from homology"/>
<dbReference type="PROSITE" id="PS01031">
    <property type="entry name" value="SHSP"/>
    <property type="match status" value="1"/>
</dbReference>
<accession>A0ABR2WB37</accession>
<protein>
    <recommendedName>
        <fullName evidence="4">SHSP domain-containing protein</fullName>
    </recommendedName>
</protein>
<dbReference type="Pfam" id="PF00011">
    <property type="entry name" value="HSP20"/>
    <property type="match status" value="1"/>
</dbReference>
<organism evidence="5 6">
    <name type="scientific">Basidiobolus ranarum</name>
    <dbReference type="NCBI Taxonomy" id="34480"/>
    <lineage>
        <taxon>Eukaryota</taxon>
        <taxon>Fungi</taxon>
        <taxon>Fungi incertae sedis</taxon>
        <taxon>Zoopagomycota</taxon>
        <taxon>Entomophthoromycotina</taxon>
        <taxon>Basidiobolomycetes</taxon>
        <taxon>Basidiobolales</taxon>
        <taxon>Basidiobolaceae</taxon>
        <taxon>Basidiobolus</taxon>
    </lineage>
</organism>
<comment type="caution">
    <text evidence="5">The sequence shown here is derived from an EMBL/GenBank/DDBJ whole genome shotgun (WGS) entry which is preliminary data.</text>
</comment>
<name>A0ABR2WB37_9FUNG</name>
<evidence type="ECO:0000313" key="5">
    <source>
        <dbReference type="EMBL" id="KAK9729190.1"/>
    </source>
</evidence>
<dbReference type="CDD" id="cd06464">
    <property type="entry name" value="ACD_sHsps-like"/>
    <property type="match status" value="1"/>
</dbReference>
<dbReference type="InterPro" id="IPR002068">
    <property type="entry name" value="A-crystallin/Hsp20_dom"/>
</dbReference>
<dbReference type="Gene3D" id="2.60.40.790">
    <property type="match status" value="1"/>
</dbReference>
<dbReference type="InterPro" id="IPR031107">
    <property type="entry name" value="Small_HSP"/>
</dbReference>
<reference evidence="5 6" key="1">
    <citation type="submission" date="2023-04" db="EMBL/GenBank/DDBJ databases">
        <title>Genome of Basidiobolus ranarum AG-B5.</title>
        <authorList>
            <person name="Stajich J.E."/>
            <person name="Carter-House D."/>
            <person name="Gryganskyi A."/>
        </authorList>
    </citation>
    <scope>NUCLEOTIDE SEQUENCE [LARGE SCALE GENOMIC DNA]</scope>
    <source>
        <strain evidence="5 6">AG-B5</strain>
    </source>
</reference>
<evidence type="ECO:0000313" key="6">
    <source>
        <dbReference type="Proteomes" id="UP001479436"/>
    </source>
</evidence>
<dbReference type="SUPFAM" id="SSF49764">
    <property type="entry name" value="HSP20-like chaperones"/>
    <property type="match status" value="1"/>
</dbReference>
<dbReference type="InterPro" id="IPR008978">
    <property type="entry name" value="HSP20-like_chaperone"/>
</dbReference>
<keyword evidence="6" id="KW-1185">Reference proteome</keyword>
<evidence type="ECO:0000256" key="2">
    <source>
        <dbReference type="PROSITE-ProRule" id="PRU00285"/>
    </source>
</evidence>
<evidence type="ECO:0000259" key="4">
    <source>
        <dbReference type="PROSITE" id="PS01031"/>
    </source>
</evidence>
<sequence>MFSRVFSSVVPGVRHAVAILDEPLSATAHRRAGHTHYRPMTNYHSIHLTKPTILRPIEQELESESENHLKPAVELSENDSSYFIQVELPGVRKKDINLEFVDETTMVVFGTVERRGKILDSFLGIKETEEPTSMGLIPTNAGSPWLADVEKSRHARFQRSFVFPVKVEVEDVRAVYEDGVLFIHVPKLDLHKPLAKKISIECGLAK</sequence>
<evidence type="ECO:0000256" key="3">
    <source>
        <dbReference type="RuleBase" id="RU003616"/>
    </source>
</evidence>
<dbReference type="Proteomes" id="UP001479436">
    <property type="component" value="Unassembled WGS sequence"/>
</dbReference>
<keyword evidence="1" id="KW-0346">Stress response</keyword>
<dbReference type="PANTHER" id="PTHR11527">
    <property type="entry name" value="HEAT-SHOCK PROTEIN 20 FAMILY MEMBER"/>
    <property type="match status" value="1"/>
</dbReference>